<organism evidence="1 2">
    <name type="scientific">Actinoplanes oblitus</name>
    <dbReference type="NCBI Taxonomy" id="3040509"/>
    <lineage>
        <taxon>Bacteria</taxon>
        <taxon>Bacillati</taxon>
        <taxon>Actinomycetota</taxon>
        <taxon>Actinomycetes</taxon>
        <taxon>Micromonosporales</taxon>
        <taxon>Micromonosporaceae</taxon>
        <taxon>Actinoplanes</taxon>
    </lineage>
</organism>
<keyword evidence="2" id="KW-1185">Reference proteome</keyword>
<dbReference type="EMBL" id="CP126980">
    <property type="protein sequence ID" value="WIM94838.1"/>
    <property type="molecule type" value="Genomic_DNA"/>
</dbReference>
<evidence type="ECO:0000313" key="1">
    <source>
        <dbReference type="EMBL" id="WIM94838.1"/>
    </source>
</evidence>
<evidence type="ECO:0008006" key="3">
    <source>
        <dbReference type="Google" id="ProtNLM"/>
    </source>
</evidence>
<proteinExistence type="predicted"/>
<reference evidence="1 2" key="1">
    <citation type="submission" date="2023-06" db="EMBL/GenBank/DDBJ databases">
        <authorList>
            <person name="Yushchuk O."/>
            <person name="Binda E."/>
            <person name="Ruckert-Reed C."/>
            <person name="Fedorenko V."/>
            <person name="Kalinowski J."/>
            <person name="Marinelli F."/>
        </authorList>
    </citation>
    <scope>NUCLEOTIDE SEQUENCE [LARGE SCALE GENOMIC DNA]</scope>
    <source>
        <strain evidence="1 2">NRRL 3884</strain>
    </source>
</reference>
<gene>
    <name evidence="1" type="ORF">ACTOB_006894</name>
</gene>
<accession>A0ABY8WB10</accession>
<evidence type="ECO:0000313" key="2">
    <source>
        <dbReference type="Proteomes" id="UP001240150"/>
    </source>
</evidence>
<sequence>MAYWAGLASRYEEPHHRIHQTVVWPAGGGYPGSFQRDHLRLEYHSVNVPDDLDPDTLLRSPLAPLALWSSRRPPDVADRVADRIAELTNPEERLVLIDLSMLAEHTIAAQVVNALRSKSMKFNLAETETGREIAQENRERGREEGREQGLVRSMELFLQTRFGDFPGLDDLARKLVTDDHTTNVARILNGASLEELQQDR</sequence>
<dbReference type="Proteomes" id="UP001240150">
    <property type="component" value="Chromosome"/>
</dbReference>
<dbReference type="RefSeq" id="WP_284916083.1">
    <property type="nucleotide sequence ID" value="NZ_CP126980.1"/>
</dbReference>
<name>A0ABY8WB10_9ACTN</name>
<protein>
    <recommendedName>
        <fullName evidence="3">DUF4351 domain-containing protein</fullName>
    </recommendedName>
</protein>